<reference evidence="2" key="1">
    <citation type="submission" date="2018-07" db="EMBL/GenBank/DDBJ databases">
        <authorList>
            <person name="Quirk P.G."/>
            <person name="Krulwich T.A."/>
        </authorList>
    </citation>
    <scope>NUCLEOTIDE SEQUENCE [LARGE SCALE GENOMIC DNA]</scope>
</reference>
<accession>A0A346FCB6</accession>
<evidence type="ECO:0000313" key="1">
    <source>
        <dbReference type="EMBL" id="AXN53341.1"/>
    </source>
</evidence>
<dbReference type="RefSeq" id="YP_009949420.1">
    <property type="nucleotide sequence ID" value="NC_051580.1"/>
</dbReference>
<sequence>MTDLITAAAIELAEHGDGWIGNGTGKARCRCGHQASLGESWHRHTAAAMLSATAQAAIDGLAGAR</sequence>
<dbReference type="KEGG" id="vg:60320824"/>
<name>A0A346FCB6_9CAUD</name>
<keyword evidence="2" id="KW-1185">Reference proteome</keyword>
<dbReference type="GeneID" id="60320824"/>
<dbReference type="Proteomes" id="UP000259812">
    <property type="component" value="Genome"/>
</dbReference>
<organism evidence="1 2">
    <name type="scientific">Mycobacterium phage Thonko</name>
    <dbReference type="NCBI Taxonomy" id="2282910"/>
    <lineage>
        <taxon>Viruses</taxon>
        <taxon>Duplodnaviria</taxon>
        <taxon>Heunggongvirae</taxon>
        <taxon>Uroviricota</taxon>
        <taxon>Caudoviricetes</taxon>
        <taxon>Bclasvirinae</taxon>
        <taxon>Thonkovirus</taxon>
        <taxon>Thonkovirus thonko</taxon>
    </lineage>
</organism>
<evidence type="ECO:0000313" key="2">
    <source>
        <dbReference type="Proteomes" id="UP000259812"/>
    </source>
</evidence>
<gene>
    <name evidence="1" type="primary">69</name>
    <name evidence="1" type="ORF">PBI_THONKO_69</name>
</gene>
<proteinExistence type="predicted"/>
<protein>
    <submittedName>
        <fullName evidence="1">Uncharacterized protein</fullName>
    </submittedName>
</protein>
<dbReference type="EMBL" id="MH632120">
    <property type="protein sequence ID" value="AXN53341.1"/>
    <property type="molecule type" value="Genomic_DNA"/>
</dbReference>